<dbReference type="Pfam" id="PF00903">
    <property type="entry name" value="Glyoxalase"/>
    <property type="match status" value="1"/>
</dbReference>
<accession>A0A381PFB9</accession>
<dbReference type="PANTHER" id="PTHR36113:SF3">
    <property type="entry name" value="SLL5075 PROTEIN"/>
    <property type="match status" value="1"/>
</dbReference>
<proteinExistence type="predicted"/>
<feature type="non-terminal residue" evidence="2">
    <location>
        <position position="1"/>
    </location>
</feature>
<dbReference type="InterPro" id="IPR037523">
    <property type="entry name" value="VOC_core"/>
</dbReference>
<dbReference type="CDD" id="cd06587">
    <property type="entry name" value="VOC"/>
    <property type="match status" value="1"/>
</dbReference>
<dbReference type="Gene3D" id="3.10.180.10">
    <property type="entry name" value="2,3-Dihydroxybiphenyl 1,2-Dioxygenase, domain 1"/>
    <property type="match status" value="1"/>
</dbReference>
<dbReference type="EMBL" id="UINC01000966">
    <property type="protein sequence ID" value="SUZ65716.1"/>
    <property type="molecule type" value="Genomic_DNA"/>
</dbReference>
<evidence type="ECO:0000313" key="2">
    <source>
        <dbReference type="EMBL" id="SUZ65716.1"/>
    </source>
</evidence>
<gene>
    <name evidence="2" type="ORF">METZ01_LOCUS18570</name>
</gene>
<dbReference type="InterPro" id="IPR004360">
    <property type="entry name" value="Glyas_Fos-R_dOase_dom"/>
</dbReference>
<dbReference type="SUPFAM" id="SSF54593">
    <property type="entry name" value="Glyoxalase/Bleomycin resistance protein/Dihydroxybiphenyl dioxygenase"/>
    <property type="match status" value="1"/>
</dbReference>
<dbReference type="PROSITE" id="PS51819">
    <property type="entry name" value="VOC"/>
    <property type="match status" value="1"/>
</dbReference>
<dbReference type="InterPro" id="IPR051332">
    <property type="entry name" value="Fosfomycin_Res_Enzymes"/>
</dbReference>
<evidence type="ECO:0000259" key="1">
    <source>
        <dbReference type="PROSITE" id="PS51819"/>
    </source>
</evidence>
<protein>
    <recommendedName>
        <fullName evidence="1">VOC domain-containing protein</fullName>
    </recommendedName>
</protein>
<dbReference type="PANTHER" id="PTHR36113">
    <property type="entry name" value="LYASE, PUTATIVE-RELATED-RELATED"/>
    <property type="match status" value="1"/>
</dbReference>
<reference evidence="2" key="1">
    <citation type="submission" date="2018-05" db="EMBL/GenBank/DDBJ databases">
        <authorList>
            <person name="Lanie J.A."/>
            <person name="Ng W.-L."/>
            <person name="Kazmierczak K.M."/>
            <person name="Andrzejewski T.M."/>
            <person name="Davidsen T.M."/>
            <person name="Wayne K.J."/>
            <person name="Tettelin H."/>
            <person name="Glass J.I."/>
            <person name="Rusch D."/>
            <person name="Podicherti R."/>
            <person name="Tsui H.-C.T."/>
            <person name="Winkler M.E."/>
        </authorList>
    </citation>
    <scope>NUCLEOTIDE SEQUENCE</scope>
</reference>
<dbReference type="AlphaFoldDB" id="A0A381PFB9"/>
<organism evidence="2">
    <name type="scientific">marine metagenome</name>
    <dbReference type="NCBI Taxonomy" id="408172"/>
    <lineage>
        <taxon>unclassified sequences</taxon>
        <taxon>metagenomes</taxon>
        <taxon>ecological metagenomes</taxon>
    </lineage>
</organism>
<dbReference type="InterPro" id="IPR029068">
    <property type="entry name" value="Glyas_Bleomycin-R_OHBP_Dase"/>
</dbReference>
<feature type="domain" description="VOC" evidence="1">
    <location>
        <begin position="24"/>
        <end position="160"/>
    </location>
</feature>
<name>A0A381PFB9_9ZZZZ</name>
<sequence>VQPLLWAQSDHALSGLGVAQMKNGFSHVGLSTHDMEATIDFYQKTLGFECTADNQISVEEGGHLRQVIFDIGAGEFIAFMESHDVPDIPKDYDTGINEALGVPNMFYHFAFSVETPEALTAKRNELIAKGVRVSSLVHHGPGKSFYVKDPNQIQLEFTASMRELDANDSTGSFTIRRAMLDPED</sequence>